<dbReference type="Gene3D" id="2.60.40.10">
    <property type="entry name" value="Immunoglobulins"/>
    <property type="match status" value="3"/>
</dbReference>
<dbReference type="PANTHER" id="PTHR34819:SF3">
    <property type="entry name" value="CELL SURFACE PROTEIN"/>
    <property type="match status" value="1"/>
</dbReference>
<feature type="compositionally biased region" description="Polar residues" evidence="4">
    <location>
        <begin position="1518"/>
        <end position="1527"/>
    </location>
</feature>
<dbReference type="InterPro" id="IPR001434">
    <property type="entry name" value="OmcB-like_DUF11"/>
</dbReference>
<evidence type="ECO:0000256" key="2">
    <source>
        <dbReference type="ARBA" id="ARBA00022525"/>
    </source>
</evidence>
<evidence type="ECO:0000256" key="3">
    <source>
        <dbReference type="ARBA" id="ARBA00022729"/>
    </source>
</evidence>
<evidence type="ECO:0000256" key="4">
    <source>
        <dbReference type="SAM" id="MobiDB-lite"/>
    </source>
</evidence>
<dbReference type="PANTHER" id="PTHR34819">
    <property type="entry name" value="LARGE CYSTEINE-RICH PERIPLASMIC PROTEIN OMCB"/>
    <property type="match status" value="1"/>
</dbReference>
<evidence type="ECO:0000259" key="5">
    <source>
        <dbReference type="Pfam" id="PF01345"/>
    </source>
</evidence>
<gene>
    <name evidence="7" type="ORF">GCM10008066_11970</name>
</gene>
<comment type="subcellular location">
    <subcellularLocation>
        <location evidence="1">Secreted</location>
    </subcellularLocation>
</comment>
<sequence length="2336" mass="239793">MQAQVVANQVTAAPDVGRGEIVDVVVAWERTATATGDKITVVIPPQLAVNPPAPPVGCVYTAPNMVCDVPDGSTGATGTVTFPVQGAVLGGFNLTATGTSGQSAAFSGTVRSTGDMIVGKAKSSPVGSPVAGGTVVFTLTPQITNGDDVPPEGSIVVTDSLPGTATDFNLSNVAFAGRTPTCNTTVNANSMRTLTCTYNGPFTRAELNASTITLTGTAGNNGSFTNTASIASGSVGYFDSDPANNTATVNYTVDPGTDTEAFGNFPPSAQIVNTTQTLVLTHRNNGPLANPAGGLVQTVVPAGFTLGMLPSGCTAAPGAVTVGSTSYSGTLVSCNVGALTVNGEQSFNLPLTLPATPTDGSFPVVVTPPPGRGDANTSNNSRLLPYQIVNPYADLRAAKSKNVNGPQAPGTAVTTTLTIRNDPASPSAATYDALHPLRIVDYARPEEVDGGLVTLSAASITAGWTCDVSTGVTPPGFVGDATKTTRIACSNPGPGTLAPNATVAVSFTSVIANVAEPVTLTDRACTGSQALAGLGIGEADGPQPPDGGRTGNDCADAGSGLVATPVVSGNAQVSMSKESSVDNATFYDPVASAPTLVADGNTLYWRMTITTPARGAGAGQNPNQDTIPTLRLTDTLPGIMNVTSTGSPAPDFSTPAITVTTTPSTWGTCPNITSGNNALTCSFTDVPAGSTITVLVPVQRPLTSGTLTNTATLTSPNAILTAAVGGQLQDQAAVVVTPRTDVALTTKTVTPATPLVGQIVQFAITAQNLGEDNVAAGNFTITDTLFTGTPTLSTPAYEVIDVTPANAGQMNCSASNLATGAISCTNSVTINRYNTQTITIRARIKKPTGISGAADSTLYSSVTNTAYVTLGGGMCEFKTETSTNNSVSASCNDAAATSNNQKTATFNVKVPSIDLQQGKVPVYPNGQTRFLIGDQLRYRFSVRNFGPSRAENIVMNDILAVAPGFDVAMVTGMPANINGVPASAGYTLVPKTVSCNQSAPDANVVCSIDHLDAGQEVNFEIAMEMTGTASGPVAFGNRVYVCADETNVYESSGKCSDDASIAGNNLAAVNNVVFPRADLEVVSKTAVTPSPVDIAQPVEYDIVLRNNGNSSTTKMRLVDTLPTGFEWISSGAYAPRVAVNGGSAATVTAAGGALAVSGSVPSNGTENVCFVSNGVAAVTTLAQQQAITCDISGFFPAGAGNTITLKLYARAKSGLYDGSAATPYLADRTNLARIYPGLDSNGEEVSVDDNPNNNQQSTTVQVHNTRIGGRVFVDLNNNGDQDGEIASADQGIGGVTLTLTGVDKYGNSVSRTVTTSNVAAGTGSVRGDYLFDNLPPSDATGYTITQTQPSGFGNGVPQPNTIRSVRSVDSTGVVSKGTANNPDANSSVISGIVINGGGNGVQFDFPELTTSTSTNLKVSGHVYLDSNNNGLFEGGETPIPGVTVTLIGCSAGPDNVIDTPSVGTAQPAICQGDDVPVSFTTVTDGSGFYNFPLEKPGRYTVIQQTAQPVVGGVETLRGRTTSGSVDKTGSAAGVNDGGTPGTATTVPNEISGSVPSTISNILISDSTAQSVNNNFGEVLPASISGFVYTEKGTAGSNYQPGTDWPFSGVTVTLTGNDDLGNPVNVTVTTQTDGSYHFDNLRPSGPGGYTVTKTNPSRPGDPVINEPNGAFPGIDETSATRGTRSGAEVVNTIILTSGRHVTQTNFAVTNGTRVELALAKRHIGDVIVGQQATYELTITNRGDSPTFGVLRLADTLPPGMSLIATNPITSTMGAVSNVVVSGQTVRFDFLPTTPIPITNGTVVVLVHVDVAALAQGSAVINYATVTGGGDPYVPPSTPGPGCTDQHCAQDQVRVYGPPLLSLAKTGPATLVLGSADAEYTLTITNSGEAATIGTLSLIEHLPPGLDIDPARPLRSDQGTVSNVVRTGDIVSGVIVNFDFNPTAPLPATNGTAAITVPVTVSVDTPTGVSTNYASVGGGGDTDGGPPTPGSGCTERRCANVPANVEGAGLLSITKTANKRDAELGDMVTYTLEINNLSQANVVQPRIVDRLPQGFRLIENTSRVTGATLLSMQGAPGPVITYALDLIPPGAKVIITYRVRVGVGSMQGDGVNRASAECPLNPNTKCSNEARYRVKVTGGVFTNDACIVGMVYVDCNGNQIKDHEELGIPGVRLYAQNGLFLISDSEGKYSYCGFSPQTHVLKVDQTTLPRGSRLVSSSNRNVGDANSLFLDLKNGEMQRADFIEGSCSNTVLEQVKARRTQGEVSAPHVEKKRGVGFTFEGRAPNYPQQGTDSANKTIVKPRMHDRESVEKAVPRETLSERDTPVRQLEINQGGRDAR</sequence>
<reference evidence="8" key="1">
    <citation type="journal article" date="2019" name="Int. J. Syst. Evol. Microbiol.">
        <title>The Global Catalogue of Microorganisms (GCM) 10K type strain sequencing project: providing services to taxonomists for standard genome sequencing and annotation.</title>
        <authorList>
            <consortium name="The Broad Institute Genomics Platform"/>
            <consortium name="The Broad Institute Genome Sequencing Center for Infectious Disease"/>
            <person name="Wu L."/>
            <person name="Ma J."/>
        </authorList>
    </citation>
    <scope>NUCLEOTIDE SEQUENCE [LARGE SCALE GENOMIC DNA]</scope>
    <source>
        <strain evidence="8">CCM 2767</strain>
    </source>
</reference>
<dbReference type="NCBIfam" id="TIGR01451">
    <property type="entry name" value="B_ant_repeat"/>
    <property type="match status" value="3"/>
</dbReference>
<dbReference type="InterPro" id="IPR033764">
    <property type="entry name" value="Sdr_B"/>
</dbReference>
<dbReference type="Pfam" id="PF01345">
    <property type="entry name" value="DUF11"/>
    <property type="match status" value="2"/>
</dbReference>
<keyword evidence="8" id="KW-1185">Reference proteome</keyword>
<organism evidence="7 8">
    <name type="scientific">Oxalicibacterium faecigallinarum</name>
    <dbReference type="NCBI Taxonomy" id="573741"/>
    <lineage>
        <taxon>Bacteria</taxon>
        <taxon>Pseudomonadati</taxon>
        <taxon>Pseudomonadota</taxon>
        <taxon>Betaproteobacteria</taxon>
        <taxon>Burkholderiales</taxon>
        <taxon>Oxalobacteraceae</taxon>
        <taxon>Oxalicibacterium</taxon>
    </lineage>
</organism>
<feature type="domain" description="DUF11" evidence="5">
    <location>
        <begin position="2009"/>
        <end position="2116"/>
    </location>
</feature>
<proteinExistence type="predicted"/>
<dbReference type="InterPro" id="IPR013783">
    <property type="entry name" value="Ig-like_fold"/>
</dbReference>
<feature type="domain" description="SD-repeat containing protein B" evidence="6">
    <location>
        <begin position="1266"/>
        <end position="1354"/>
    </location>
</feature>
<feature type="domain" description="DUF11" evidence="5">
    <location>
        <begin position="1082"/>
        <end position="1139"/>
    </location>
</feature>
<keyword evidence="2" id="KW-0964">Secreted</keyword>
<dbReference type="EMBL" id="BMDI01000001">
    <property type="protein sequence ID" value="GGI18034.1"/>
    <property type="molecule type" value="Genomic_DNA"/>
</dbReference>
<evidence type="ECO:0008006" key="9">
    <source>
        <dbReference type="Google" id="ProtNLM"/>
    </source>
</evidence>
<evidence type="ECO:0000313" key="7">
    <source>
        <dbReference type="EMBL" id="GGI18034.1"/>
    </source>
</evidence>
<evidence type="ECO:0000256" key="1">
    <source>
        <dbReference type="ARBA" id="ARBA00004613"/>
    </source>
</evidence>
<evidence type="ECO:0000259" key="6">
    <source>
        <dbReference type="Pfam" id="PF17210"/>
    </source>
</evidence>
<feature type="region of interest" description="Disordered" evidence="4">
    <location>
        <begin position="2299"/>
        <end position="2336"/>
    </location>
</feature>
<feature type="region of interest" description="Disordered" evidence="4">
    <location>
        <begin position="1518"/>
        <end position="1544"/>
    </location>
</feature>
<dbReference type="InterPro" id="IPR051172">
    <property type="entry name" value="Chlamydia_OmcB"/>
</dbReference>
<dbReference type="SUPFAM" id="SSF117074">
    <property type="entry name" value="Hypothetical protein PA1324"/>
    <property type="match status" value="3"/>
</dbReference>
<dbReference type="Pfam" id="PF17210">
    <property type="entry name" value="SdrD_B"/>
    <property type="match status" value="1"/>
</dbReference>
<protein>
    <recommendedName>
        <fullName evidence="9">DUF11 domain-containing protein</fullName>
    </recommendedName>
</protein>
<name>A0A8J3F2K2_9BURK</name>
<dbReference type="GO" id="GO:0005576">
    <property type="term" value="C:extracellular region"/>
    <property type="evidence" value="ECO:0007669"/>
    <property type="project" value="UniProtKB-SubCell"/>
</dbReference>
<evidence type="ECO:0000313" key="8">
    <source>
        <dbReference type="Proteomes" id="UP000642180"/>
    </source>
</evidence>
<dbReference type="Proteomes" id="UP000642180">
    <property type="component" value="Unassembled WGS sequence"/>
</dbReference>
<dbReference type="InterPro" id="IPR047589">
    <property type="entry name" value="DUF11_rpt"/>
</dbReference>
<feature type="compositionally biased region" description="Basic and acidic residues" evidence="4">
    <location>
        <begin position="2300"/>
        <end position="2322"/>
    </location>
</feature>
<accession>A0A8J3F2K2</accession>
<comment type="caution">
    <text evidence="7">The sequence shown here is derived from an EMBL/GenBank/DDBJ whole genome shotgun (WGS) entry which is preliminary data.</text>
</comment>
<keyword evidence="3" id="KW-0732">Signal</keyword>